<organism evidence="2 3">
    <name type="scientific">Blepharisma stoltei</name>
    <dbReference type="NCBI Taxonomy" id="1481888"/>
    <lineage>
        <taxon>Eukaryota</taxon>
        <taxon>Sar</taxon>
        <taxon>Alveolata</taxon>
        <taxon>Ciliophora</taxon>
        <taxon>Postciliodesmatophora</taxon>
        <taxon>Heterotrichea</taxon>
        <taxon>Heterotrichida</taxon>
        <taxon>Blepharismidae</taxon>
        <taxon>Blepharisma</taxon>
    </lineage>
</organism>
<sequence length="293" mass="34123">MSENPAFKPLKVKRKEKLDNNLGINELNARRLFRKLSPIQSPAASQPLSHMQMFPAYMIDYKKWKNESETKKKRSPIRIQTKIKFSRNLDTLQNLQPGDCAKYIKSCFKGRHKRHHSTNSILDFAAVHNASLENTNCSTRHQGNSDDSEEEPKKLQLKVPQSRLDLANLRKIKMKLSKSELHIDNCNLSITEKKKRKQERWRKIERNIEEYNKRKYNTSSLSESMDSQANIAKSSNDLLCICKDNGIYIPKPKFVKQTFKPDTLEKFSKLFRETIVGLCKSTIMNTHIKKKSL</sequence>
<protein>
    <submittedName>
        <fullName evidence="2">Uncharacterized protein</fullName>
    </submittedName>
</protein>
<reference evidence="2" key="1">
    <citation type="submission" date="2021-09" db="EMBL/GenBank/DDBJ databases">
        <authorList>
            <consortium name="AG Swart"/>
            <person name="Singh M."/>
            <person name="Singh A."/>
            <person name="Seah K."/>
            <person name="Emmerich C."/>
        </authorList>
    </citation>
    <scope>NUCLEOTIDE SEQUENCE</scope>
    <source>
        <strain evidence="2">ATCC30299</strain>
    </source>
</reference>
<keyword evidence="3" id="KW-1185">Reference proteome</keyword>
<accession>A0AAU9IRN1</accession>
<dbReference type="Proteomes" id="UP001162131">
    <property type="component" value="Unassembled WGS sequence"/>
</dbReference>
<proteinExistence type="predicted"/>
<evidence type="ECO:0000313" key="2">
    <source>
        <dbReference type="EMBL" id="CAG9314819.1"/>
    </source>
</evidence>
<name>A0AAU9IRN1_9CILI</name>
<dbReference type="AlphaFoldDB" id="A0AAU9IRN1"/>
<comment type="caution">
    <text evidence="2">The sequence shown here is derived from an EMBL/GenBank/DDBJ whole genome shotgun (WGS) entry which is preliminary data.</text>
</comment>
<gene>
    <name evidence="2" type="ORF">BSTOLATCC_MIC11814</name>
</gene>
<evidence type="ECO:0000313" key="3">
    <source>
        <dbReference type="Proteomes" id="UP001162131"/>
    </source>
</evidence>
<dbReference type="EMBL" id="CAJZBQ010000012">
    <property type="protein sequence ID" value="CAG9314819.1"/>
    <property type="molecule type" value="Genomic_DNA"/>
</dbReference>
<evidence type="ECO:0000256" key="1">
    <source>
        <dbReference type="SAM" id="MobiDB-lite"/>
    </source>
</evidence>
<feature type="region of interest" description="Disordered" evidence="1">
    <location>
        <begin position="135"/>
        <end position="156"/>
    </location>
</feature>